<evidence type="ECO:0000256" key="16">
    <source>
        <dbReference type="PIRSR" id="PIRSR605478-3"/>
    </source>
</evidence>
<keyword evidence="11 16" id="KW-0786">Thiamine pyrophosphate</keyword>
<gene>
    <name evidence="20" type="primary">tkt</name>
    <name evidence="20" type="ORF">ELH40_38725</name>
</gene>
<dbReference type="GO" id="GO:0019253">
    <property type="term" value="P:reductive pentose-phosphate cycle"/>
    <property type="evidence" value="ECO:0007669"/>
    <property type="project" value="UniProtKB-KW"/>
</dbReference>
<evidence type="ECO:0000256" key="1">
    <source>
        <dbReference type="ARBA" id="ARBA00001913"/>
    </source>
</evidence>
<dbReference type="NCBIfam" id="TIGR00232">
    <property type="entry name" value="tktlase_bact"/>
    <property type="match status" value="1"/>
</dbReference>
<feature type="binding site" evidence="16">
    <location>
        <begin position="131"/>
        <end position="133"/>
    </location>
    <ligand>
        <name>thiamine diphosphate</name>
        <dbReference type="ChEBI" id="CHEBI:58937"/>
    </ligand>
</feature>
<evidence type="ECO:0000256" key="9">
    <source>
        <dbReference type="ARBA" id="ARBA00022837"/>
    </source>
</evidence>
<keyword evidence="8 17" id="KW-0479">Metal-binding</keyword>
<dbReference type="GO" id="GO:0046872">
    <property type="term" value="F:metal ion binding"/>
    <property type="evidence" value="ECO:0007669"/>
    <property type="project" value="UniProtKB-KW"/>
</dbReference>
<dbReference type="InterPro" id="IPR020826">
    <property type="entry name" value="Transketolase_BS"/>
</dbReference>
<evidence type="ECO:0000256" key="17">
    <source>
        <dbReference type="PIRSR" id="PIRSR605478-4"/>
    </source>
</evidence>
<dbReference type="PANTHER" id="PTHR43522:SF2">
    <property type="entry name" value="TRANSKETOLASE 1-RELATED"/>
    <property type="match status" value="1"/>
</dbReference>
<evidence type="ECO:0000313" key="21">
    <source>
        <dbReference type="Proteomes" id="UP000294215"/>
    </source>
</evidence>
<comment type="similarity">
    <text evidence="3">Belongs to the transketolase family.</text>
</comment>
<keyword evidence="10 17" id="KW-0460">Magnesium</keyword>
<feature type="binding site" evidence="15">
    <location>
        <position position="481"/>
    </location>
    <ligand>
        <name>substrate</name>
    </ligand>
</feature>
<feature type="binding site" evidence="16">
    <location>
        <position position="82"/>
    </location>
    <ligand>
        <name>thiamine diphosphate</name>
        <dbReference type="ChEBI" id="CHEBI:58937"/>
    </ligand>
</feature>
<feature type="binding site" evidence="16">
    <location>
        <position position="199"/>
    </location>
    <ligand>
        <name>thiamine diphosphate</name>
        <dbReference type="ChEBI" id="CHEBI:58937"/>
    </ligand>
</feature>
<dbReference type="AlphaFoldDB" id="A0AB38HQK5"/>
<dbReference type="GO" id="GO:0004802">
    <property type="term" value="F:transketolase activity"/>
    <property type="evidence" value="ECO:0007669"/>
    <property type="project" value="UniProtKB-UniRule"/>
</dbReference>
<dbReference type="FunFam" id="3.40.50.920:FF:000003">
    <property type="entry name" value="Transketolase"/>
    <property type="match status" value="1"/>
</dbReference>
<dbReference type="Gene3D" id="3.40.50.920">
    <property type="match status" value="1"/>
</dbReference>
<dbReference type="Pfam" id="PF00456">
    <property type="entry name" value="Transketolase_N"/>
    <property type="match status" value="1"/>
</dbReference>
<keyword evidence="6" id="KW-0113">Calvin cycle</keyword>
<evidence type="ECO:0000256" key="15">
    <source>
        <dbReference type="PIRSR" id="PIRSR605478-2"/>
    </source>
</evidence>
<feature type="binding site" evidence="16">
    <location>
        <position position="449"/>
    </location>
    <ligand>
        <name>thiamine diphosphate</name>
        <dbReference type="ChEBI" id="CHEBI:58937"/>
    </ligand>
</feature>
<feature type="binding site" evidence="15">
    <location>
        <position position="42"/>
    </location>
    <ligand>
        <name>substrate</name>
    </ligand>
</feature>
<dbReference type="FunFam" id="3.40.50.970:FF:000004">
    <property type="entry name" value="Transketolase"/>
    <property type="match status" value="1"/>
</dbReference>
<evidence type="ECO:0000256" key="12">
    <source>
        <dbReference type="ARBA" id="ARBA00049473"/>
    </source>
</evidence>
<dbReference type="Pfam" id="PF02779">
    <property type="entry name" value="Transket_pyr"/>
    <property type="match status" value="1"/>
</dbReference>
<dbReference type="InterPro" id="IPR055152">
    <property type="entry name" value="Transketolase-like_C_2"/>
</dbReference>
<comment type="caution">
    <text evidence="20">The sequence shown here is derived from an EMBL/GenBank/DDBJ whole genome shotgun (WGS) entry which is preliminary data.</text>
</comment>
<evidence type="ECO:0000256" key="11">
    <source>
        <dbReference type="ARBA" id="ARBA00023052"/>
    </source>
</evidence>
<feature type="domain" description="Transketolase-like pyrimidine-binding" evidence="19">
    <location>
        <begin position="366"/>
        <end position="538"/>
    </location>
</feature>
<dbReference type="RefSeq" id="WP_130817814.1">
    <property type="nucleotide sequence ID" value="NZ_SIMR01000012.1"/>
</dbReference>
<feature type="binding site" evidence="17">
    <location>
        <position position="169"/>
    </location>
    <ligand>
        <name>Mg(2+)</name>
        <dbReference type="ChEBI" id="CHEBI:18420"/>
    </ligand>
</feature>
<evidence type="ECO:0000313" key="20">
    <source>
        <dbReference type="EMBL" id="TBC01349.1"/>
    </source>
</evidence>
<dbReference type="InterPro" id="IPR009014">
    <property type="entry name" value="Transketo_C/PFOR_II"/>
</dbReference>
<dbReference type="SMART" id="SM00861">
    <property type="entry name" value="Transket_pyr"/>
    <property type="match status" value="1"/>
</dbReference>
<evidence type="ECO:0000256" key="14">
    <source>
        <dbReference type="PIRSR" id="PIRSR605478-1"/>
    </source>
</evidence>
<evidence type="ECO:0000256" key="10">
    <source>
        <dbReference type="ARBA" id="ARBA00022842"/>
    </source>
</evidence>
<comment type="cofactor">
    <cofactor evidence="16">
        <name>thiamine diphosphate</name>
        <dbReference type="ChEBI" id="CHEBI:58937"/>
    </cofactor>
    <text evidence="16">Binds 1 thiamine pyrophosphate per subunit. During the reaction, the substrate forms a covalent intermediate with the cofactor.</text>
</comment>
<comment type="cofactor">
    <cofactor evidence="17">
        <name>Mg(2+)</name>
        <dbReference type="ChEBI" id="CHEBI:18420"/>
    </cofactor>
    <text evidence="17">Binds 1 Mg(2+) ion per subunit. Can also utilize other divalent metal cations, such as Ca(2+), Mn(2+) and Co(2+).</text>
</comment>
<dbReference type="Proteomes" id="UP000294215">
    <property type="component" value="Unassembled WGS sequence"/>
</dbReference>
<dbReference type="GO" id="GO:0009052">
    <property type="term" value="P:pentose-phosphate shunt, non-oxidative branch"/>
    <property type="evidence" value="ECO:0007669"/>
    <property type="project" value="UniProtKB-ARBA"/>
</dbReference>
<dbReference type="InterPro" id="IPR005478">
    <property type="entry name" value="Transketolase_bac-like"/>
</dbReference>
<dbReference type="InterPro" id="IPR033247">
    <property type="entry name" value="Transketolase_fam"/>
</dbReference>
<accession>A0AB38HQK5</accession>
<protein>
    <recommendedName>
        <fullName evidence="5 13">Transketolase</fullName>
        <ecNumber evidence="5 13">2.2.1.1</ecNumber>
    </recommendedName>
</protein>
<dbReference type="CDD" id="cd02012">
    <property type="entry name" value="TPP_TK"/>
    <property type="match status" value="1"/>
</dbReference>
<dbReference type="PANTHER" id="PTHR43522">
    <property type="entry name" value="TRANSKETOLASE"/>
    <property type="match status" value="1"/>
</dbReference>
<feature type="binding site" evidence="15">
    <location>
        <position position="369"/>
    </location>
    <ligand>
        <name>substrate</name>
    </ligand>
</feature>
<feature type="site" description="Important for catalytic activity" evidence="18">
    <location>
        <position position="274"/>
    </location>
</feature>
<feature type="binding site" evidence="15">
    <location>
        <position position="274"/>
    </location>
    <ligand>
        <name>substrate</name>
    </ligand>
</feature>
<name>A0AB38HQK5_9HYPH</name>
<evidence type="ECO:0000256" key="3">
    <source>
        <dbReference type="ARBA" id="ARBA00007131"/>
    </source>
</evidence>
<comment type="catalytic activity">
    <reaction evidence="12">
        <text>D-sedoheptulose 7-phosphate + D-glyceraldehyde 3-phosphate = aldehydo-D-ribose 5-phosphate + D-xylulose 5-phosphate</text>
        <dbReference type="Rhea" id="RHEA:10508"/>
        <dbReference type="ChEBI" id="CHEBI:57483"/>
        <dbReference type="ChEBI" id="CHEBI:57737"/>
        <dbReference type="ChEBI" id="CHEBI:58273"/>
        <dbReference type="ChEBI" id="CHEBI:59776"/>
        <dbReference type="EC" id="2.2.1.1"/>
    </reaction>
</comment>
<feature type="active site" description="Proton donor" evidence="14">
    <location>
        <position position="423"/>
    </location>
</feature>
<comment type="subunit">
    <text evidence="4">Homodimer.</text>
</comment>
<feature type="binding site" evidence="17">
    <location>
        <position position="201"/>
    </location>
    <ligand>
        <name>Mg(2+)</name>
        <dbReference type="ChEBI" id="CHEBI:18420"/>
    </ligand>
</feature>
<dbReference type="EMBL" id="SIMR01000012">
    <property type="protein sequence ID" value="TBC01349.1"/>
    <property type="molecule type" value="Genomic_DNA"/>
</dbReference>
<dbReference type="Gene3D" id="3.40.50.970">
    <property type="match status" value="2"/>
</dbReference>
<evidence type="ECO:0000256" key="6">
    <source>
        <dbReference type="ARBA" id="ARBA00022567"/>
    </source>
</evidence>
<evidence type="ECO:0000256" key="4">
    <source>
        <dbReference type="ARBA" id="ARBA00011738"/>
    </source>
</evidence>
<proteinExistence type="inferred from homology"/>
<evidence type="ECO:0000256" key="2">
    <source>
        <dbReference type="ARBA" id="ARBA00001941"/>
    </source>
</evidence>
<keyword evidence="7 20" id="KW-0808">Transferase</keyword>
<feature type="binding site" evidence="17">
    <location>
        <position position="199"/>
    </location>
    <ligand>
        <name>Mg(2+)</name>
        <dbReference type="ChEBI" id="CHEBI:18420"/>
    </ligand>
</feature>
<evidence type="ECO:0000259" key="19">
    <source>
        <dbReference type="SMART" id="SM00861"/>
    </source>
</evidence>
<feature type="binding site" evidence="15">
    <location>
        <position position="485"/>
    </location>
    <ligand>
        <name>substrate</name>
    </ligand>
</feature>
<evidence type="ECO:0000256" key="8">
    <source>
        <dbReference type="ARBA" id="ARBA00022723"/>
    </source>
</evidence>
<dbReference type="SUPFAM" id="SSF52922">
    <property type="entry name" value="TK C-terminal domain-like"/>
    <property type="match status" value="1"/>
</dbReference>
<dbReference type="InterPro" id="IPR029061">
    <property type="entry name" value="THDP-binding"/>
</dbReference>
<dbReference type="EC" id="2.2.1.1" evidence="5 13"/>
<dbReference type="CDD" id="cd07033">
    <property type="entry name" value="TPP_PYR_DXS_TK_like"/>
    <property type="match status" value="1"/>
</dbReference>
<dbReference type="Pfam" id="PF22613">
    <property type="entry name" value="Transketolase_C_1"/>
    <property type="match status" value="1"/>
</dbReference>
<dbReference type="PROSITE" id="PS00802">
    <property type="entry name" value="TRANSKETOLASE_2"/>
    <property type="match status" value="1"/>
</dbReference>
<dbReference type="InterPro" id="IPR005474">
    <property type="entry name" value="Transketolase_N"/>
</dbReference>
<feature type="binding site" evidence="16">
    <location>
        <position position="170"/>
    </location>
    <ligand>
        <name>thiamine diphosphate</name>
        <dbReference type="ChEBI" id="CHEBI:58937"/>
    </ligand>
</feature>
<feature type="binding site" evidence="16">
    <location>
        <position position="274"/>
    </location>
    <ligand>
        <name>thiamine diphosphate</name>
        <dbReference type="ChEBI" id="CHEBI:58937"/>
    </ligand>
</feature>
<sequence length="686" mass="74831">MPADLAANTFEPPQPTDVRMRKLAACIRALSMDAVQHAKSGHAGMPMGMADVATVLFSEFLKFDPLKPSWPDRDRFVISNGHGCMLLYSLLFLTGYDGISIDDIKKFRQIGSKTAGHPEYWYIPGIETTTGPLGQGLANSVGFALAERLLNASFTDVLVDHHTYVFMGDGCLMEGISHEAISLAGHLGLGKLIAFFDDNSVTIDGPTNLSVSDDQAARFRASNWHVQEIDGHNSDAIRAAIKNAHDAKDRPSLISCKTIIGFGFPSISGTRKAHSDAPGEDEIAGARKKLEWNLPPFEIPDHLLRKWRSIGAKSRRRRADWEDRLANTPIPVRMEFERRQGGVLPSEWRSAISRAKVELHALEEDVATRKASGIVLEHLTASIPEMIGGSADLTPSNNVRTKVQKEVVPHDFSAKYIHYGVREHGMAATMNGIALHGGFRPYGGTFLTFSDYCRPAIRLAAMMKTRTIFVMTHDSIGLGEDGPTHQPVEHLSALRAMPNLAVFRPGDSIETAECWEAMIERSDGPSLIALSRQAIPRLRVDQGGPNKALLGGYTLLVADGDKPKVVLLAAGSELQLAVAARKALQEEGVPTSVVSMPCRYLFDRQPHEYRQAVLGNGAIRIAIEAGVRDSWERYLGDAGYFVGMENFGASGKAEDVFAAFGITVTEVVGMAWRALSAPSLPCDRQS</sequence>
<feature type="site" description="Important for catalytic activity" evidence="18">
    <location>
        <position position="42"/>
    </location>
</feature>
<evidence type="ECO:0000256" key="13">
    <source>
        <dbReference type="NCBIfam" id="TIGR00232"/>
    </source>
</evidence>
<evidence type="ECO:0000256" key="7">
    <source>
        <dbReference type="ARBA" id="ARBA00022679"/>
    </source>
</evidence>
<dbReference type="FunFam" id="3.40.50.970:FF:000003">
    <property type="entry name" value="Transketolase"/>
    <property type="match status" value="1"/>
</dbReference>
<dbReference type="SUPFAM" id="SSF52518">
    <property type="entry name" value="Thiamin diphosphate-binding fold (THDP-binding)"/>
    <property type="match status" value="2"/>
</dbReference>
<comment type="cofactor">
    <cofactor evidence="2">
        <name>Co(2+)</name>
        <dbReference type="ChEBI" id="CHEBI:48828"/>
    </cofactor>
</comment>
<dbReference type="GO" id="GO:0005829">
    <property type="term" value="C:cytosol"/>
    <property type="evidence" value="ECO:0007669"/>
    <property type="project" value="TreeGrafter"/>
</dbReference>
<reference evidence="20 21" key="1">
    <citation type="submission" date="2019-02" db="EMBL/GenBank/DDBJ databases">
        <title>The genomic architecture of introgression among sibling species of bacteria.</title>
        <authorList>
            <person name="Cavassim M.I.A."/>
            <person name="Moeskjaer S."/>
            <person name="Moslemi C."/>
            <person name="Fields B."/>
            <person name="Bachmann A."/>
            <person name="Vilhjalmsson B."/>
            <person name="Schierup M.H."/>
            <person name="Young J.P.W."/>
            <person name="Andersen S.U."/>
        </authorList>
    </citation>
    <scope>NUCLEOTIDE SEQUENCE [LARGE SCALE GENOMIC DNA]</scope>
    <source>
        <strain evidence="20 21">SM92</strain>
    </source>
</reference>
<evidence type="ECO:0000256" key="5">
    <source>
        <dbReference type="ARBA" id="ARBA00013152"/>
    </source>
</evidence>
<feature type="binding site" evidence="15">
    <location>
        <position position="396"/>
    </location>
    <ligand>
        <name>substrate</name>
    </ligand>
</feature>
<organism evidence="20 21">
    <name type="scientific">Rhizobium ruizarguesonis</name>
    <dbReference type="NCBI Taxonomy" id="2081791"/>
    <lineage>
        <taxon>Bacteria</taxon>
        <taxon>Pseudomonadati</taxon>
        <taxon>Pseudomonadota</taxon>
        <taxon>Alphaproteobacteria</taxon>
        <taxon>Hyphomicrobiales</taxon>
        <taxon>Rhizobiaceae</taxon>
        <taxon>Rhizobium/Agrobacterium group</taxon>
        <taxon>Rhizobium</taxon>
    </lineage>
</organism>
<feature type="binding site" evidence="15">
    <location>
        <position position="473"/>
    </location>
    <ligand>
        <name>substrate</name>
    </ligand>
</feature>
<keyword evidence="9" id="KW-0106">Calcium</keyword>
<comment type="cofactor">
    <cofactor evidence="1">
        <name>Ca(2+)</name>
        <dbReference type="ChEBI" id="CHEBI:29108"/>
    </cofactor>
</comment>
<dbReference type="InterPro" id="IPR005475">
    <property type="entry name" value="Transketolase-like_Pyr-bd"/>
</dbReference>
<feature type="binding site" evidence="15">
    <location>
        <position position="532"/>
    </location>
    <ligand>
        <name>substrate</name>
    </ligand>
</feature>
<evidence type="ECO:0000256" key="18">
    <source>
        <dbReference type="PIRSR" id="PIRSR605478-5"/>
    </source>
</evidence>